<dbReference type="Gene3D" id="1.10.443.10">
    <property type="entry name" value="Intergrase catalytic core"/>
    <property type="match status" value="1"/>
</dbReference>
<comment type="caution">
    <text evidence="4">The sequence shown here is derived from an EMBL/GenBank/DDBJ whole genome shotgun (WGS) entry which is preliminary data.</text>
</comment>
<keyword evidence="1" id="KW-0233">DNA recombination</keyword>
<dbReference type="InterPro" id="IPR013762">
    <property type="entry name" value="Integrase-like_cat_sf"/>
</dbReference>
<sequence length="198" mass="21533">MAPSLSPADSAAEVSAFSSTWLRIARLAHTGMRRGELLALRWRHIDLEAGTVSVRRSVGVVRVKGEGAIVKEGDTKTAKPHVVDIDAATVALLKAYKRERGGMALQLARDDALVFGDQEGNHRHPERFSRGFQDQLGRCARAFEKADREALPRIRVLSRPGARCRDCSQSVSPGRSPNPPCRSLGNGLSTVSIVRRGS</sequence>
<dbReference type="InterPro" id="IPR002104">
    <property type="entry name" value="Integrase_catalytic"/>
</dbReference>
<reference evidence="4 5" key="1">
    <citation type="submission" date="2019-05" db="EMBL/GenBank/DDBJ databases">
        <title>Draft genome sequence of Nonomuraea zeae DSM 100528.</title>
        <authorList>
            <person name="Saricaoglu S."/>
            <person name="Isik K."/>
        </authorList>
    </citation>
    <scope>NUCLEOTIDE SEQUENCE [LARGE SCALE GENOMIC DNA]</scope>
    <source>
        <strain evidence="4 5">DSM 100528</strain>
    </source>
</reference>
<feature type="region of interest" description="Disordered" evidence="2">
    <location>
        <begin position="165"/>
        <end position="187"/>
    </location>
</feature>
<protein>
    <recommendedName>
        <fullName evidence="3">Tyr recombinase domain-containing protein</fullName>
    </recommendedName>
</protein>
<dbReference type="GO" id="GO:0015074">
    <property type="term" value="P:DNA integration"/>
    <property type="evidence" value="ECO:0007669"/>
    <property type="project" value="InterPro"/>
</dbReference>
<dbReference type="SUPFAM" id="SSF56349">
    <property type="entry name" value="DNA breaking-rejoining enzymes"/>
    <property type="match status" value="1"/>
</dbReference>
<dbReference type="Proteomes" id="UP000306628">
    <property type="component" value="Unassembled WGS sequence"/>
</dbReference>
<dbReference type="GO" id="GO:0006310">
    <property type="term" value="P:DNA recombination"/>
    <property type="evidence" value="ECO:0007669"/>
    <property type="project" value="UniProtKB-KW"/>
</dbReference>
<evidence type="ECO:0000259" key="3">
    <source>
        <dbReference type="Pfam" id="PF00589"/>
    </source>
</evidence>
<evidence type="ECO:0000256" key="1">
    <source>
        <dbReference type="ARBA" id="ARBA00023172"/>
    </source>
</evidence>
<organism evidence="4 5">
    <name type="scientific">Nonomuraea zeae</name>
    <dbReference type="NCBI Taxonomy" id="1642303"/>
    <lineage>
        <taxon>Bacteria</taxon>
        <taxon>Bacillati</taxon>
        <taxon>Actinomycetota</taxon>
        <taxon>Actinomycetes</taxon>
        <taxon>Streptosporangiales</taxon>
        <taxon>Streptosporangiaceae</taxon>
        <taxon>Nonomuraea</taxon>
    </lineage>
</organism>
<gene>
    <name evidence="4" type="ORF">ETD85_41860</name>
</gene>
<dbReference type="InterPro" id="IPR011010">
    <property type="entry name" value="DNA_brk_join_enz"/>
</dbReference>
<proteinExistence type="predicted"/>
<feature type="non-terminal residue" evidence="4">
    <location>
        <position position="198"/>
    </location>
</feature>
<evidence type="ECO:0000313" key="4">
    <source>
        <dbReference type="EMBL" id="TMR26609.1"/>
    </source>
</evidence>
<accession>A0A5S4G0Z7</accession>
<feature type="domain" description="Tyr recombinase" evidence="3">
    <location>
        <begin position="27"/>
        <end position="131"/>
    </location>
</feature>
<dbReference type="AlphaFoldDB" id="A0A5S4G0Z7"/>
<evidence type="ECO:0000256" key="2">
    <source>
        <dbReference type="SAM" id="MobiDB-lite"/>
    </source>
</evidence>
<name>A0A5S4G0Z7_9ACTN</name>
<evidence type="ECO:0000313" key="5">
    <source>
        <dbReference type="Proteomes" id="UP000306628"/>
    </source>
</evidence>
<dbReference type="EMBL" id="VCKX01000192">
    <property type="protein sequence ID" value="TMR26609.1"/>
    <property type="molecule type" value="Genomic_DNA"/>
</dbReference>
<dbReference type="GO" id="GO:0003677">
    <property type="term" value="F:DNA binding"/>
    <property type="evidence" value="ECO:0007669"/>
    <property type="project" value="InterPro"/>
</dbReference>
<keyword evidence="5" id="KW-1185">Reference proteome</keyword>
<dbReference type="Pfam" id="PF00589">
    <property type="entry name" value="Phage_integrase"/>
    <property type="match status" value="1"/>
</dbReference>